<dbReference type="GO" id="GO:0030119">
    <property type="term" value="C:AP-type membrane coat adaptor complex"/>
    <property type="evidence" value="ECO:0007669"/>
    <property type="project" value="TreeGrafter"/>
</dbReference>
<dbReference type="GO" id="GO:0016197">
    <property type="term" value="P:endosomal transport"/>
    <property type="evidence" value="ECO:0007669"/>
    <property type="project" value="TreeGrafter"/>
</dbReference>
<sequence length="256" mass="27439">MWEEKNQILPLKLAIDVDVMIEKEVPKAKRNGKRFSVVEKRWRTACMSENEKVTENSLSYFAFSLFPSDLELAAAFVERKQMEGSVRGFGIRVSQSSVGYCILVLPLVEPRPVKAYARLCQRSDCGNAVGADESLSSLLLDLPSITGAFMVAHAIGDIVAGNAVEPEVLVSASPSVGGLLDSLTGSIGISGISSRAIPVAAPVASSIPSSTTVAGAVAMDTPKIDSRPLDKDALRTFISSSMSFGWYSLLWYTFGP</sequence>
<comment type="caution">
    <text evidence="6">The sequence shown here is derived from an EMBL/GenBank/DDBJ whole genome shotgun (WGS) entry which is preliminary data.</text>
</comment>
<evidence type="ECO:0000256" key="1">
    <source>
        <dbReference type="ARBA" id="ARBA00005324"/>
    </source>
</evidence>
<dbReference type="OrthoDB" id="1877176at2759"/>
<keyword evidence="2" id="KW-0813">Transport</keyword>
<keyword evidence="7" id="KW-1185">Reference proteome</keyword>
<dbReference type="Proteomes" id="UP000737018">
    <property type="component" value="Unassembled WGS sequence"/>
</dbReference>
<organism evidence="6 7">
    <name type="scientific">Castanea mollissima</name>
    <name type="common">Chinese chestnut</name>
    <dbReference type="NCBI Taxonomy" id="60419"/>
    <lineage>
        <taxon>Eukaryota</taxon>
        <taxon>Viridiplantae</taxon>
        <taxon>Streptophyta</taxon>
        <taxon>Embryophyta</taxon>
        <taxon>Tracheophyta</taxon>
        <taxon>Spermatophyta</taxon>
        <taxon>Magnoliopsida</taxon>
        <taxon>eudicotyledons</taxon>
        <taxon>Gunneridae</taxon>
        <taxon>Pentapetalae</taxon>
        <taxon>rosids</taxon>
        <taxon>fabids</taxon>
        <taxon>Fagales</taxon>
        <taxon>Fagaceae</taxon>
        <taxon>Castanea</taxon>
    </lineage>
</organism>
<evidence type="ECO:0000256" key="2">
    <source>
        <dbReference type="ARBA" id="ARBA00022448"/>
    </source>
</evidence>
<protein>
    <submittedName>
        <fullName evidence="6">Uncharacterized protein</fullName>
    </submittedName>
</protein>
<reference evidence="6" key="1">
    <citation type="submission" date="2020-03" db="EMBL/GenBank/DDBJ databases">
        <title>Castanea mollissima Vanexum genome sequencing.</title>
        <authorList>
            <person name="Staton M."/>
        </authorList>
    </citation>
    <scope>NUCLEOTIDE SEQUENCE</scope>
    <source>
        <tissue evidence="6">Leaf</tissue>
    </source>
</reference>
<gene>
    <name evidence="6" type="ORF">CMV_006735</name>
</gene>
<comment type="similarity">
    <text evidence="1">Belongs to the adaptor complexes medium subunit family.</text>
</comment>
<evidence type="ECO:0000256" key="4">
    <source>
        <dbReference type="ARBA" id="ARBA00023136"/>
    </source>
</evidence>
<dbReference type="EMBL" id="JRKL02000644">
    <property type="protein sequence ID" value="KAF3969475.1"/>
    <property type="molecule type" value="Genomic_DNA"/>
</dbReference>
<dbReference type="PANTHER" id="PTHR16082">
    <property type="entry name" value="AP-5 COMPLEX SUBUNIT MU-1"/>
    <property type="match status" value="1"/>
</dbReference>
<dbReference type="GO" id="GO:0005829">
    <property type="term" value="C:cytosol"/>
    <property type="evidence" value="ECO:0007669"/>
    <property type="project" value="TreeGrafter"/>
</dbReference>
<evidence type="ECO:0000313" key="7">
    <source>
        <dbReference type="Proteomes" id="UP000737018"/>
    </source>
</evidence>
<keyword evidence="3" id="KW-0653">Protein transport</keyword>
<evidence type="ECO:0000256" key="5">
    <source>
        <dbReference type="ARBA" id="ARBA00029433"/>
    </source>
</evidence>
<dbReference type="GO" id="GO:0015031">
    <property type="term" value="P:protein transport"/>
    <property type="evidence" value="ECO:0007669"/>
    <property type="project" value="UniProtKB-KW"/>
</dbReference>
<dbReference type="InterPro" id="IPR039591">
    <property type="entry name" value="AP5M1"/>
</dbReference>
<comment type="subcellular location">
    <subcellularLocation>
        <location evidence="5">Endomembrane system</location>
        <topology evidence="5">Peripheral membrane protein</topology>
        <orientation evidence="5">Cytoplasmic side</orientation>
    </subcellularLocation>
</comment>
<name>A0A8J4VT59_9ROSI</name>
<dbReference type="GO" id="GO:0005770">
    <property type="term" value="C:late endosome"/>
    <property type="evidence" value="ECO:0007669"/>
    <property type="project" value="TreeGrafter"/>
</dbReference>
<evidence type="ECO:0000313" key="6">
    <source>
        <dbReference type="EMBL" id="KAF3969475.1"/>
    </source>
</evidence>
<proteinExistence type="inferred from homology"/>
<dbReference type="PANTHER" id="PTHR16082:SF2">
    <property type="entry name" value="AP-5 COMPLEX SUBUNIT MU-1"/>
    <property type="match status" value="1"/>
</dbReference>
<accession>A0A8J4VT59</accession>
<dbReference type="AlphaFoldDB" id="A0A8J4VT59"/>
<keyword evidence="4" id="KW-0472">Membrane</keyword>
<dbReference type="GO" id="GO:0005764">
    <property type="term" value="C:lysosome"/>
    <property type="evidence" value="ECO:0007669"/>
    <property type="project" value="TreeGrafter"/>
</dbReference>
<evidence type="ECO:0000256" key="3">
    <source>
        <dbReference type="ARBA" id="ARBA00022927"/>
    </source>
</evidence>